<gene>
    <name evidence="11" type="ORF">BBK14_09650</name>
</gene>
<dbReference type="GO" id="GO:0005886">
    <property type="term" value="C:plasma membrane"/>
    <property type="evidence" value="ECO:0007669"/>
    <property type="project" value="UniProtKB-SubCell"/>
</dbReference>
<comment type="caution">
    <text evidence="11">The sequence shown here is derived from an EMBL/GenBank/DDBJ whole genome shotgun (WGS) entry which is preliminary data.</text>
</comment>
<dbReference type="RefSeq" id="WP_071059712.1">
    <property type="nucleotide sequence ID" value="NZ_MAXA01000014.1"/>
</dbReference>
<proteinExistence type="inferred from homology"/>
<protein>
    <submittedName>
        <fullName evidence="11">MFS transporter</fullName>
    </submittedName>
</protein>
<evidence type="ECO:0000313" key="12">
    <source>
        <dbReference type="Proteomes" id="UP000179769"/>
    </source>
</evidence>
<dbReference type="Proteomes" id="UP000179769">
    <property type="component" value="Unassembled WGS sequence"/>
</dbReference>
<dbReference type="InterPro" id="IPR011701">
    <property type="entry name" value="MFS"/>
</dbReference>
<feature type="transmembrane region" description="Helical" evidence="9">
    <location>
        <begin position="167"/>
        <end position="188"/>
    </location>
</feature>
<dbReference type="PROSITE" id="PS50850">
    <property type="entry name" value="MFS"/>
    <property type="match status" value="1"/>
</dbReference>
<evidence type="ECO:0000256" key="1">
    <source>
        <dbReference type="ARBA" id="ARBA00004651"/>
    </source>
</evidence>
<feature type="transmembrane region" description="Helical" evidence="9">
    <location>
        <begin position="356"/>
        <end position="377"/>
    </location>
</feature>
<keyword evidence="12" id="KW-1185">Reference proteome</keyword>
<reference evidence="12" key="1">
    <citation type="submission" date="2016-07" db="EMBL/GenBank/DDBJ databases">
        <title>Frankia sp. NRRL B-16219 Genome sequencing.</title>
        <authorList>
            <person name="Ghodhbane-Gtari F."/>
            <person name="Swanson E."/>
            <person name="Gueddou A."/>
            <person name="Louati M."/>
            <person name="Nouioui I."/>
            <person name="Hezbri K."/>
            <person name="Abebe-Akele F."/>
            <person name="Simpson S."/>
            <person name="Morris K."/>
            <person name="Thomas K."/>
            <person name="Gtari M."/>
            <person name="Tisa L.S."/>
        </authorList>
    </citation>
    <scope>NUCLEOTIDE SEQUENCE [LARGE SCALE GENOMIC DNA]</scope>
    <source>
        <strain evidence="12">NRRL B-16219</strain>
    </source>
</reference>
<dbReference type="Gene3D" id="1.20.1720.10">
    <property type="entry name" value="Multidrug resistance protein D"/>
    <property type="match status" value="1"/>
</dbReference>
<keyword evidence="7 9" id="KW-0472">Membrane</keyword>
<evidence type="ECO:0000256" key="4">
    <source>
        <dbReference type="ARBA" id="ARBA00022475"/>
    </source>
</evidence>
<dbReference type="EMBL" id="MAXA01000014">
    <property type="protein sequence ID" value="OHV45022.1"/>
    <property type="molecule type" value="Genomic_DNA"/>
</dbReference>
<dbReference type="OrthoDB" id="9781469at2"/>
<feature type="transmembrane region" description="Helical" evidence="9">
    <location>
        <begin position="268"/>
        <end position="291"/>
    </location>
</feature>
<dbReference type="PANTHER" id="PTHR42718:SF9">
    <property type="entry name" value="MAJOR FACILITATOR SUPERFAMILY MULTIDRUG TRANSPORTER MFSC"/>
    <property type="match status" value="1"/>
</dbReference>
<evidence type="ECO:0000259" key="10">
    <source>
        <dbReference type="PROSITE" id="PS50850"/>
    </source>
</evidence>
<sequence>MAEPTSRRRFAVLAICCMSLLIVGLDGTIVNVALPALRRDLGASPAGLQWTIDSYTLVLASLLMLGGSTGDRLGRRRIFQTGLALFTAGSLLCSLAPGLGWLVAFRMVQAVGGSMLNPVAMSIITNTFTDPRERARAIGLWGAVIGISMALGPVLGGILVETVSWRAIFWINIPIGLAALVLTHRFVPESRAPSPRRLDPVGQLLVIAVLSTLTYSIIEAPAAGWTSAETLVLFAVAVAAAALLVGYESRRTEPLLDVRFFRSAPFSGATAIAVCAFGALAGFLFLNTIYLQDVRGYSALHAGLLTLPMALATLVIAPLSGRAVGRFGPRPSLLAAGVALTAGSAAMTGLSPQTSVTTLMVAYVLFGTGFGLVNAPITNTAVSGMPLAQAGVAAAVASTSRQVGQSLGVAVIGSAAAATATVGAVGAVGDGPGVGIDPTSTAAWWAVVAACAAVLALGFATTGTWARRTADQTRSRLLTTPAPGQAATPQEGTQQVATPPAATPQAGNQQAAHPVTAEPEPSP</sequence>
<dbReference type="InterPro" id="IPR020846">
    <property type="entry name" value="MFS_dom"/>
</dbReference>
<feature type="transmembrane region" description="Helical" evidence="9">
    <location>
        <begin position="54"/>
        <end position="70"/>
    </location>
</feature>
<feature type="transmembrane region" description="Helical" evidence="9">
    <location>
        <begin position="443"/>
        <end position="466"/>
    </location>
</feature>
<evidence type="ECO:0000256" key="8">
    <source>
        <dbReference type="SAM" id="MobiDB-lite"/>
    </source>
</evidence>
<evidence type="ECO:0000313" key="11">
    <source>
        <dbReference type="EMBL" id="OHV45022.1"/>
    </source>
</evidence>
<dbReference type="Gene3D" id="1.20.1250.20">
    <property type="entry name" value="MFS general substrate transporter like domains"/>
    <property type="match status" value="1"/>
</dbReference>
<feature type="transmembrane region" description="Helical" evidence="9">
    <location>
        <begin position="407"/>
        <end position="428"/>
    </location>
</feature>
<dbReference type="GO" id="GO:0022857">
    <property type="term" value="F:transmembrane transporter activity"/>
    <property type="evidence" value="ECO:0007669"/>
    <property type="project" value="InterPro"/>
</dbReference>
<dbReference type="SUPFAM" id="SSF103473">
    <property type="entry name" value="MFS general substrate transporter"/>
    <property type="match status" value="1"/>
</dbReference>
<dbReference type="InterPro" id="IPR036259">
    <property type="entry name" value="MFS_trans_sf"/>
</dbReference>
<feature type="transmembrane region" description="Helical" evidence="9">
    <location>
        <begin position="200"/>
        <end position="218"/>
    </location>
</feature>
<evidence type="ECO:0000256" key="7">
    <source>
        <dbReference type="ARBA" id="ARBA00023136"/>
    </source>
</evidence>
<organism evidence="11 12">
    <name type="scientific">Parafrankia soli</name>
    <dbReference type="NCBI Taxonomy" id="2599596"/>
    <lineage>
        <taxon>Bacteria</taxon>
        <taxon>Bacillati</taxon>
        <taxon>Actinomycetota</taxon>
        <taxon>Actinomycetes</taxon>
        <taxon>Frankiales</taxon>
        <taxon>Frankiaceae</taxon>
        <taxon>Parafrankia</taxon>
    </lineage>
</organism>
<dbReference type="NCBIfam" id="TIGR00711">
    <property type="entry name" value="efflux_EmrB"/>
    <property type="match status" value="1"/>
</dbReference>
<comment type="subcellular location">
    <subcellularLocation>
        <location evidence="1">Cell membrane</location>
        <topology evidence="1">Multi-pass membrane protein</topology>
    </subcellularLocation>
</comment>
<dbReference type="InterPro" id="IPR004638">
    <property type="entry name" value="EmrB-like"/>
</dbReference>
<keyword evidence="6 9" id="KW-1133">Transmembrane helix</keyword>
<dbReference type="CDD" id="cd17321">
    <property type="entry name" value="MFS_MMR_MDR_like"/>
    <property type="match status" value="1"/>
</dbReference>
<feature type="compositionally biased region" description="Low complexity" evidence="8">
    <location>
        <begin position="493"/>
        <end position="512"/>
    </location>
</feature>
<dbReference type="AlphaFoldDB" id="A0A1S1RIF8"/>
<dbReference type="Pfam" id="PF07690">
    <property type="entry name" value="MFS_1"/>
    <property type="match status" value="1"/>
</dbReference>
<dbReference type="PANTHER" id="PTHR42718">
    <property type="entry name" value="MAJOR FACILITATOR SUPERFAMILY MULTIDRUG TRANSPORTER MFSC"/>
    <property type="match status" value="1"/>
</dbReference>
<keyword evidence="5 9" id="KW-0812">Transmembrane</keyword>
<feature type="transmembrane region" description="Helical" evidence="9">
    <location>
        <begin position="230"/>
        <end position="247"/>
    </location>
</feature>
<feature type="region of interest" description="Disordered" evidence="8">
    <location>
        <begin position="477"/>
        <end position="523"/>
    </location>
</feature>
<evidence type="ECO:0000256" key="5">
    <source>
        <dbReference type="ARBA" id="ARBA00022692"/>
    </source>
</evidence>
<name>A0A1S1RIF8_9ACTN</name>
<accession>A0A1S1RIF8</accession>
<evidence type="ECO:0000256" key="2">
    <source>
        <dbReference type="ARBA" id="ARBA00008537"/>
    </source>
</evidence>
<feature type="transmembrane region" description="Helical" evidence="9">
    <location>
        <begin position="140"/>
        <end position="161"/>
    </location>
</feature>
<feature type="transmembrane region" description="Helical" evidence="9">
    <location>
        <begin position="12"/>
        <end position="34"/>
    </location>
</feature>
<keyword evidence="4" id="KW-1003">Cell membrane</keyword>
<feature type="transmembrane region" description="Helical" evidence="9">
    <location>
        <begin position="82"/>
        <end position="104"/>
    </location>
</feature>
<evidence type="ECO:0000256" key="6">
    <source>
        <dbReference type="ARBA" id="ARBA00022989"/>
    </source>
</evidence>
<evidence type="ECO:0000256" key="9">
    <source>
        <dbReference type="SAM" id="Phobius"/>
    </source>
</evidence>
<feature type="transmembrane region" description="Helical" evidence="9">
    <location>
        <begin position="297"/>
        <end position="319"/>
    </location>
</feature>
<feature type="domain" description="Major facilitator superfamily (MFS) profile" evidence="10">
    <location>
        <begin position="12"/>
        <end position="470"/>
    </location>
</feature>
<dbReference type="PRINTS" id="PR01036">
    <property type="entry name" value="TCRTETB"/>
</dbReference>
<comment type="similarity">
    <text evidence="2">Belongs to the major facilitator superfamily. EmrB family.</text>
</comment>
<keyword evidence="3" id="KW-0813">Transport</keyword>
<evidence type="ECO:0000256" key="3">
    <source>
        <dbReference type="ARBA" id="ARBA00022448"/>
    </source>
</evidence>